<keyword evidence="6" id="KW-0496">Mitochondrion</keyword>
<dbReference type="InterPro" id="IPR019564">
    <property type="entry name" value="Sam37/metaxin_N"/>
</dbReference>
<dbReference type="OrthoDB" id="5835136at2759"/>
<keyword evidence="5" id="KW-0653">Protein transport</keyword>
<dbReference type="Pfam" id="PF17171">
    <property type="entry name" value="GST_C_6"/>
    <property type="match status" value="1"/>
</dbReference>
<dbReference type="PANTHER" id="PTHR12289:SF41">
    <property type="entry name" value="FAILED AXON CONNECTIONS-RELATED"/>
    <property type="match status" value="1"/>
</dbReference>
<proteinExistence type="inferred from homology"/>
<dbReference type="InterPro" id="IPR036282">
    <property type="entry name" value="Glutathione-S-Trfase_C_sf"/>
</dbReference>
<dbReference type="GO" id="GO:0015031">
    <property type="term" value="P:protein transport"/>
    <property type="evidence" value="ECO:0007669"/>
    <property type="project" value="UniProtKB-KW"/>
</dbReference>
<evidence type="ECO:0000256" key="6">
    <source>
        <dbReference type="ARBA" id="ARBA00023128"/>
    </source>
</evidence>
<name>A0A8H6IEC5_9AGAR</name>
<evidence type="ECO:0000256" key="3">
    <source>
        <dbReference type="ARBA" id="ARBA00022448"/>
    </source>
</evidence>
<protein>
    <recommendedName>
        <fullName evidence="12">Mitochondrial outer membrane transport complex Sam37/metaxin N-terminal domain-containing protein</fullName>
    </recommendedName>
</protein>
<dbReference type="InterPro" id="IPR050931">
    <property type="entry name" value="Mito_Protein_Transport_Metaxin"/>
</dbReference>
<keyword evidence="7" id="KW-0472">Membrane</keyword>
<dbReference type="GO" id="GO:0001401">
    <property type="term" value="C:SAM complex"/>
    <property type="evidence" value="ECO:0007669"/>
    <property type="project" value="InterPro"/>
</dbReference>
<evidence type="ECO:0000313" key="10">
    <source>
        <dbReference type="EMBL" id="KAF6763918.1"/>
    </source>
</evidence>
<evidence type="ECO:0000256" key="7">
    <source>
        <dbReference type="ARBA" id="ARBA00023136"/>
    </source>
</evidence>
<keyword evidence="4" id="KW-1000">Mitochondrion outer membrane</keyword>
<dbReference type="CDD" id="cd03054">
    <property type="entry name" value="GST_N_Metaxin"/>
    <property type="match status" value="1"/>
</dbReference>
<dbReference type="InterPro" id="IPR033468">
    <property type="entry name" value="Metaxin_GST"/>
</dbReference>
<evidence type="ECO:0000313" key="11">
    <source>
        <dbReference type="Proteomes" id="UP000521943"/>
    </source>
</evidence>
<evidence type="ECO:0000256" key="1">
    <source>
        <dbReference type="ARBA" id="ARBA00004294"/>
    </source>
</evidence>
<gene>
    <name evidence="10" type="ORF">DFP72DRAFT_748404</name>
</gene>
<reference evidence="10 11" key="1">
    <citation type="submission" date="2020-07" db="EMBL/GenBank/DDBJ databases">
        <title>Comparative genomics of pyrophilous fungi reveals a link between fire events and developmental genes.</title>
        <authorList>
            <consortium name="DOE Joint Genome Institute"/>
            <person name="Steindorff A.S."/>
            <person name="Carver A."/>
            <person name="Calhoun S."/>
            <person name="Stillman K."/>
            <person name="Liu H."/>
            <person name="Lipzen A."/>
            <person name="Pangilinan J."/>
            <person name="Labutti K."/>
            <person name="Bruns T.D."/>
            <person name="Grigoriev I.V."/>
        </authorList>
    </citation>
    <scope>NUCLEOTIDE SEQUENCE [LARGE SCALE GENOMIC DNA]</scope>
    <source>
        <strain evidence="10 11">CBS 144469</strain>
    </source>
</reference>
<dbReference type="Pfam" id="PF10568">
    <property type="entry name" value="Tom37"/>
    <property type="match status" value="1"/>
</dbReference>
<evidence type="ECO:0000256" key="5">
    <source>
        <dbReference type="ARBA" id="ARBA00022927"/>
    </source>
</evidence>
<feature type="domain" description="Metaxin glutathione S-transferase" evidence="9">
    <location>
        <begin position="218"/>
        <end position="277"/>
    </location>
</feature>
<evidence type="ECO:0008006" key="12">
    <source>
        <dbReference type="Google" id="ProtNLM"/>
    </source>
</evidence>
<comment type="subcellular location">
    <subcellularLocation>
        <location evidence="1">Mitochondrion outer membrane</location>
    </subcellularLocation>
</comment>
<feature type="non-terminal residue" evidence="10">
    <location>
        <position position="1"/>
    </location>
</feature>
<dbReference type="EMBL" id="JACGCI010000005">
    <property type="protein sequence ID" value="KAF6763918.1"/>
    <property type="molecule type" value="Genomic_DNA"/>
</dbReference>
<evidence type="ECO:0000256" key="2">
    <source>
        <dbReference type="ARBA" id="ARBA00009170"/>
    </source>
</evidence>
<dbReference type="PANTHER" id="PTHR12289">
    <property type="entry name" value="METAXIN RELATED"/>
    <property type="match status" value="1"/>
</dbReference>
<evidence type="ECO:0000259" key="9">
    <source>
        <dbReference type="Pfam" id="PF17171"/>
    </source>
</evidence>
<feature type="domain" description="Mitochondrial outer membrane transport complex Sam37/metaxin N-terminal" evidence="8">
    <location>
        <begin position="28"/>
        <end position="158"/>
    </location>
</feature>
<dbReference type="Gene3D" id="1.20.1050.10">
    <property type="match status" value="1"/>
</dbReference>
<organism evidence="10 11">
    <name type="scientific">Ephemerocybe angulata</name>
    <dbReference type="NCBI Taxonomy" id="980116"/>
    <lineage>
        <taxon>Eukaryota</taxon>
        <taxon>Fungi</taxon>
        <taxon>Dikarya</taxon>
        <taxon>Basidiomycota</taxon>
        <taxon>Agaricomycotina</taxon>
        <taxon>Agaricomycetes</taxon>
        <taxon>Agaricomycetidae</taxon>
        <taxon>Agaricales</taxon>
        <taxon>Agaricineae</taxon>
        <taxon>Psathyrellaceae</taxon>
        <taxon>Ephemerocybe</taxon>
    </lineage>
</organism>
<evidence type="ECO:0000259" key="8">
    <source>
        <dbReference type="Pfam" id="PF10568"/>
    </source>
</evidence>
<accession>A0A8H6IEC5</accession>
<keyword evidence="3" id="KW-0813">Transport</keyword>
<dbReference type="AlphaFoldDB" id="A0A8H6IEC5"/>
<sequence length="343" mass="38579">MAHNLPASEIKLYVWPKLWDIPSFDPYSLSAILYLQLAVPGKFSVIECTDPDLSPSGQLPFLVHGQELVASFSSIVKYVANLAKTEGSTYPSGDVDEFLSTAKRSQRNAWLAHVEANLGNLVASALYATQENWEGLTLPGLASLFPLPQRYFVPQKLREAYQPRLEGAGLWAHPPPDEEEKKKTPFEKELRKKPTIDKRKFLLVFQREKFVEKAKPILDIYSRLLAENTFLFGDQISSLDTALASRIILLLNPPYPEPTIKDLLTTSYPNLVAHAQHVQEQVLGSNAPSIKTESHRHSVWSLIPSGIFSRKSPIPKLTLEKTDEERHVDRMRWGFVGLVIGSL</sequence>
<evidence type="ECO:0000256" key="4">
    <source>
        <dbReference type="ARBA" id="ARBA00022787"/>
    </source>
</evidence>
<comment type="similarity">
    <text evidence="2">Belongs to the metaxin family.</text>
</comment>
<dbReference type="SUPFAM" id="SSF47616">
    <property type="entry name" value="GST C-terminal domain-like"/>
    <property type="match status" value="1"/>
</dbReference>
<keyword evidence="11" id="KW-1185">Reference proteome</keyword>
<dbReference type="GO" id="GO:0007005">
    <property type="term" value="P:mitochondrion organization"/>
    <property type="evidence" value="ECO:0007669"/>
    <property type="project" value="TreeGrafter"/>
</dbReference>
<comment type="caution">
    <text evidence="10">The sequence shown here is derived from an EMBL/GenBank/DDBJ whole genome shotgun (WGS) entry which is preliminary data.</text>
</comment>
<dbReference type="Proteomes" id="UP000521943">
    <property type="component" value="Unassembled WGS sequence"/>
</dbReference>